<gene>
    <name evidence="1" type="ORF">EYZ11_001965</name>
</gene>
<protein>
    <submittedName>
        <fullName evidence="1">Uncharacterized protein</fullName>
    </submittedName>
</protein>
<dbReference type="EMBL" id="SOSA01000041">
    <property type="protein sequence ID" value="THC98535.1"/>
    <property type="molecule type" value="Genomic_DNA"/>
</dbReference>
<dbReference type="AlphaFoldDB" id="A0A4S3JSB7"/>
<comment type="caution">
    <text evidence="1">The sequence shown here is derived from an EMBL/GenBank/DDBJ whole genome shotgun (WGS) entry which is preliminary data.</text>
</comment>
<organism evidence="1 2">
    <name type="scientific">Aspergillus tanneri</name>
    <dbReference type="NCBI Taxonomy" id="1220188"/>
    <lineage>
        <taxon>Eukaryota</taxon>
        <taxon>Fungi</taxon>
        <taxon>Dikarya</taxon>
        <taxon>Ascomycota</taxon>
        <taxon>Pezizomycotina</taxon>
        <taxon>Eurotiomycetes</taxon>
        <taxon>Eurotiomycetidae</taxon>
        <taxon>Eurotiales</taxon>
        <taxon>Aspergillaceae</taxon>
        <taxon>Aspergillus</taxon>
        <taxon>Aspergillus subgen. Circumdati</taxon>
    </lineage>
</organism>
<name>A0A4S3JSB7_9EURO</name>
<dbReference type="VEuPathDB" id="FungiDB:EYZ11_001965"/>
<evidence type="ECO:0000313" key="2">
    <source>
        <dbReference type="Proteomes" id="UP000308092"/>
    </source>
</evidence>
<proteinExistence type="predicted"/>
<keyword evidence="2" id="KW-1185">Reference proteome</keyword>
<sequence>MFTADFTGFIWRLSRAKAADESDVLDLSSRDRRTWLDRTNQGSADPTPMAEIHHRFNGELSRWADCARQENGKTHAKISMTSGGCPFVFPSFSLFISSIET</sequence>
<evidence type="ECO:0000313" key="1">
    <source>
        <dbReference type="EMBL" id="THC98535.1"/>
    </source>
</evidence>
<accession>A0A4S3JSB7</accession>
<dbReference type="Proteomes" id="UP000308092">
    <property type="component" value="Unassembled WGS sequence"/>
</dbReference>
<reference evidence="1 2" key="1">
    <citation type="submission" date="2019-03" db="EMBL/GenBank/DDBJ databases">
        <title>The genome sequence of a newly discovered highly antifungal drug resistant Aspergillus species, Aspergillus tanneri NIH 1004.</title>
        <authorList>
            <person name="Mounaud S."/>
            <person name="Singh I."/>
            <person name="Joardar V."/>
            <person name="Pakala S."/>
            <person name="Pakala S."/>
            <person name="Venepally P."/>
            <person name="Hoover J."/>
            <person name="Nierman W."/>
            <person name="Chung J."/>
            <person name="Losada L."/>
        </authorList>
    </citation>
    <scope>NUCLEOTIDE SEQUENCE [LARGE SCALE GENOMIC DNA]</scope>
    <source>
        <strain evidence="1 2">NIH1004</strain>
    </source>
</reference>